<feature type="domain" description="Fe-containing alcohol dehydrogenase-like C-terminal" evidence="5">
    <location>
        <begin position="199"/>
        <end position="397"/>
    </location>
</feature>
<gene>
    <name evidence="6" type="ORF">CHR53_26280</name>
</gene>
<evidence type="ECO:0000256" key="3">
    <source>
        <dbReference type="ARBA" id="ARBA00023027"/>
    </source>
</evidence>
<evidence type="ECO:0000256" key="1">
    <source>
        <dbReference type="ARBA" id="ARBA00007358"/>
    </source>
</evidence>
<dbReference type="FunFam" id="1.20.1090.10:FF:000001">
    <property type="entry name" value="Aldehyde-alcohol dehydrogenase"/>
    <property type="match status" value="1"/>
</dbReference>
<name>A0A3T0I513_9BACI</name>
<dbReference type="GO" id="GO:0046872">
    <property type="term" value="F:metal ion binding"/>
    <property type="evidence" value="ECO:0007669"/>
    <property type="project" value="InterPro"/>
</dbReference>
<feature type="domain" description="Alcohol dehydrogenase iron-type/glycerol dehydrogenase GldA" evidence="4">
    <location>
        <begin position="23"/>
        <end position="188"/>
    </location>
</feature>
<dbReference type="AlphaFoldDB" id="A0A3T0I513"/>
<protein>
    <submittedName>
        <fullName evidence="6">Uncharacterized protein</fullName>
    </submittedName>
</protein>
<dbReference type="Pfam" id="PF00465">
    <property type="entry name" value="Fe-ADH"/>
    <property type="match status" value="1"/>
</dbReference>
<dbReference type="PROSITE" id="PS00913">
    <property type="entry name" value="ADH_IRON_1"/>
    <property type="match status" value="1"/>
</dbReference>
<dbReference type="Gene3D" id="3.40.50.1970">
    <property type="match status" value="1"/>
</dbReference>
<dbReference type="EMBL" id="CP022572">
    <property type="protein sequence ID" value="AZU64454.1"/>
    <property type="molecule type" value="Genomic_DNA"/>
</dbReference>
<dbReference type="InterPro" id="IPR056798">
    <property type="entry name" value="ADH_Fe_C"/>
</dbReference>
<dbReference type="Proteomes" id="UP000282892">
    <property type="component" value="Chromosome"/>
</dbReference>
<dbReference type="CDD" id="cd08551">
    <property type="entry name" value="Fe-ADH"/>
    <property type="match status" value="1"/>
</dbReference>
<evidence type="ECO:0000259" key="5">
    <source>
        <dbReference type="Pfam" id="PF25137"/>
    </source>
</evidence>
<dbReference type="Pfam" id="PF25137">
    <property type="entry name" value="ADH_Fe_C"/>
    <property type="match status" value="1"/>
</dbReference>
<accession>A0A3T0I513</accession>
<dbReference type="KEGG" id="nmk:CHR53_26280"/>
<dbReference type="InterPro" id="IPR018211">
    <property type="entry name" value="ADH_Fe_CS"/>
</dbReference>
<evidence type="ECO:0000256" key="2">
    <source>
        <dbReference type="ARBA" id="ARBA00023002"/>
    </source>
</evidence>
<dbReference type="PANTHER" id="PTHR11496">
    <property type="entry name" value="ALCOHOL DEHYDROGENASE"/>
    <property type="match status" value="1"/>
</dbReference>
<evidence type="ECO:0000313" key="6">
    <source>
        <dbReference type="EMBL" id="AZU64454.1"/>
    </source>
</evidence>
<dbReference type="PROSITE" id="PS00060">
    <property type="entry name" value="ADH_IRON_2"/>
    <property type="match status" value="1"/>
</dbReference>
<dbReference type="InterPro" id="IPR001670">
    <property type="entry name" value="ADH_Fe/GldA"/>
</dbReference>
<dbReference type="SUPFAM" id="SSF56796">
    <property type="entry name" value="Dehydroquinate synthase-like"/>
    <property type="match status" value="1"/>
</dbReference>
<organism evidence="6 7">
    <name type="scientific">Neobacillus mesonae</name>
    <dbReference type="NCBI Taxonomy" id="1193713"/>
    <lineage>
        <taxon>Bacteria</taxon>
        <taxon>Bacillati</taxon>
        <taxon>Bacillota</taxon>
        <taxon>Bacilli</taxon>
        <taxon>Bacillales</taxon>
        <taxon>Bacillaceae</taxon>
        <taxon>Neobacillus</taxon>
    </lineage>
</organism>
<evidence type="ECO:0000259" key="4">
    <source>
        <dbReference type="Pfam" id="PF00465"/>
    </source>
</evidence>
<keyword evidence="2" id="KW-0560">Oxidoreductase</keyword>
<dbReference type="OrthoDB" id="9815791at2"/>
<dbReference type="FunFam" id="3.40.50.1970:FF:000003">
    <property type="entry name" value="Alcohol dehydrogenase, iron-containing"/>
    <property type="match status" value="1"/>
</dbReference>
<dbReference type="GO" id="GO:0004022">
    <property type="term" value="F:alcohol dehydrogenase (NAD+) activity"/>
    <property type="evidence" value="ECO:0007669"/>
    <property type="project" value="UniProtKB-ARBA"/>
</dbReference>
<reference evidence="6 7" key="1">
    <citation type="submission" date="2017-07" db="EMBL/GenBank/DDBJ databases">
        <title>The complete genome sequence of Bacillus mesonae strain H20-5, an efficient strain improving plant abiotic stress resistance.</title>
        <authorList>
            <person name="Kim S.Y."/>
            <person name="Song H."/>
            <person name="Sang M.K."/>
            <person name="Weon H.-Y."/>
            <person name="Song J."/>
        </authorList>
    </citation>
    <scope>NUCLEOTIDE SEQUENCE [LARGE SCALE GENOMIC DNA]</scope>
    <source>
        <strain evidence="6 7">H20-5</strain>
    </source>
</reference>
<proteinExistence type="inferred from homology"/>
<comment type="similarity">
    <text evidence="1">Belongs to the iron-containing alcohol dehydrogenase family.</text>
</comment>
<dbReference type="PANTHER" id="PTHR11496:SF102">
    <property type="entry name" value="ALCOHOL DEHYDROGENASE 4"/>
    <property type="match status" value="1"/>
</dbReference>
<keyword evidence="3" id="KW-0520">NAD</keyword>
<dbReference type="InterPro" id="IPR039697">
    <property type="entry name" value="Alcohol_dehydrogenase_Fe"/>
</dbReference>
<evidence type="ECO:0000313" key="7">
    <source>
        <dbReference type="Proteomes" id="UP000282892"/>
    </source>
</evidence>
<keyword evidence="7" id="KW-1185">Reference proteome</keyword>
<dbReference type="Gene3D" id="1.20.1090.10">
    <property type="entry name" value="Dehydroquinate synthase-like - alpha domain"/>
    <property type="match status" value="1"/>
</dbReference>
<sequence>MNKRVKEGQKLANHGLATIKNTTEIIWGSGAVENVSSIIEKNKVKRVLVVTDPGIVKSGLIDLVTPQLKNVEYTLFNEVEPNPSVQTVNKALDKCKELETDLIIGVGGGSPIDVAKAVAVVYTNGGSIVDYEGIDTFPNQSAPLLAIPTTSGTGSEVTSFTVITDTERNYKLTVGGTRVAAKWAIVDPQLTLTMPPGITASTGIDALVHAIESFTSRASFHYSEVLALDAVSLISGSLRKAFYQGDDLEARENMLLGSLTAALAFNNTRLGNAHAISHPLSAFFGIAHGIANGILLPTIMEFNLLSCPEKFARISEAIDPEVKGSMLEKAYESVHLVRCLAKDIKIPTSIAELGINKAEYEAAIPAMARDALKSGNVLVNPRKTKLEDIIDLYHAIY</sequence>